<dbReference type="InterPro" id="IPR018330">
    <property type="entry name" value="RecT_fam"/>
</dbReference>
<dbReference type="Proteomes" id="UP001595892">
    <property type="component" value="Unassembled WGS sequence"/>
</dbReference>
<evidence type="ECO:0000313" key="2">
    <source>
        <dbReference type="Proteomes" id="UP001595892"/>
    </source>
</evidence>
<proteinExistence type="predicted"/>
<sequence length="288" mass="31746">MTQIAIYEEAIGAAQKEFVRIANGALDYSAEQIFAIQALTKNEFATRVAKQNPVSVELAMLNVAGTGLTLNPAHGYAYLVPRDGAIVLDISYRGLIKIATDTGSIMWARAELVYAEDEFAYNGPAAMPTHRCNPFSKERGELVGAYCVAKTHEGDFLVETMPAAEIYKIRGKSMSYSKGKSSPWTEWFEEMVRKTVIKRASKTWPHTERMGRMLDAIELANKAEGDYDLSGAATETISDAQQATIIDELDAAGKDREALLRWLKVETLADIPAKRYDEVIAAIRRAAA</sequence>
<dbReference type="RefSeq" id="WP_377003490.1">
    <property type="nucleotide sequence ID" value="NZ_JBHSGG010000012.1"/>
</dbReference>
<accession>A0ABV9NKE3</accession>
<comment type="caution">
    <text evidence="1">The sequence shown here is derived from an EMBL/GenBank/DDBJ whole genome shotgun (WGS) entry which is preliminary data.</text>
</comment>
<keyword evidence="2" id="KW-1185">Reference proteome</keyword>
<gene>
    <name evidence="1" type="ORF">ACFO3Q_04725</name>
</gene>
<organism evidence="1 2">
    <name type="scientific">Coralloluteibacterium thermophilum</name>
    <dbReference type="NCBI Taxonomy" id="2707049"/>
    <lineage>
        <taxon>Bacteria</taxon>
        <taxon>Pseudomonadati</taxon>
        <taxon>Pseudomonadota</taxon>
        <taxon>Gammaproteobacteria</taxon>
        <taxon>Lysobacterales</taxon>
        <taxon>Lysobacteraceae</taxon>
        <taxon>Coralloluteibacterium</taxon>
    </lineage>
</organism>
<dbReference type="EMBL" id="JBHSGG010000012">
    <property type="protein sequence ID" value="MFC4727475.1"/>
    <property type="molecule type" value="Genomic_DNA"/>
</dbReference>
<dbReference type="NCBIfam" id="TIGR00616">
    <property type="entry name" value="rect"/>
    <property type="match status" value="1"/>
</dbReference>
<protein>
    <submittedName>
        <fullName evidence="1">Recombinase RecT</fullName>
    </submittedName>
</protein>
<evidence type="ECO:0000313" key="1">
    <source>
        <dbReference type="EMBL" id="MFC4727475.1"/>
    </source>
</evidence>
<reference evidence="2" key="1">
    <citation type="journal article" date="2019" name="Int. J. Syst. Evol. Microbiol.">
        <title>The Global Catalogue of Microorganisms (GCM) 10K type strain sequencing project: providing services to taxonomists for standard genome sequencing and annotation.</title>
        <authorList>
            <consortium name="The Broad Institute Genomics Platform"/>
            <consortium name="The Broad Institute Genome Sequencing Center for Infectious Disease"/>
            <person name="Wu L."/>
            <person name="Ma J."/>
        </authorList>
    </citation>
    <scope>NUCLEOTIDE SEQUENCE [LARGE SCALE GENOMIC DNA]</scope>
    <source>
        <strain evidence="2">CGMCC 1.13574</strain>
    </source>
</reference>
<dbReference type="Pfam" id="PF03837">
    <property type="entry name" value="RecT"/>
    <property type="match status" value="1"/>
</dbReference>
<name>A0ABV9NKE3_9GAMM</name>
<dbReference type="InterPro" id="IPR004590">
    <property type="entry name" value="ssDNA_annealing_RecT"/>
</dbReference>